<sequence length="239" mass="26818">MVGQARCSDPSTVVDRVFPWYDYRTTDFDRIWLLTATPLLFSTVLTLTGIFYYVYLGTLARKVEDIVLYTNYAFNVSNMTYLMCFILTTLSGKWQFLLLAITAQLFSTYSQILLAYLIYLSMLPLNNEFNTARVLFTCWITFITIASGRVLVILIAHLVAMSEGGGEWDLKEPKSERVLRHEKLAQEALRDRVGNFGCTLTGNCCYSGSGSMGNECLPDRGDCCKDSSGSIANSLSELV</sequence>
<organism evidence="2 3">
    <name type="scientific">Babesia microti (strain RI)</name>
    <dbReference type="NCBI Taxonomy" id="1133968"/>
    <lineage>
        <taxon>Eukaryota</taxon>
        <taxon>Sar</taxon>
        <taxon>Alveolata</taxon>
        <taxon>Apicomplexa</taxon>
        <taxon>Aconoidasida</taxon>
        <taxon>Piroplasmida</taxon>
        <taxon>Babesiidae</taxon>
        <taxon>Babesia</taxon>
    </lineage>
</organism>
<keyword evidence="1" id="KW-0472">Membrane</keyword>
<dbReference type="KEGG" id="bmic:BMR1_02g02040"/>
<reference evidence="2 3" key="1">
    <citation type="journal article" date="2012" name="Nucleic Acids Res.">
        <title>Sequencing of the smallest Apicomplexan genome from the human pathogen Babesia microti.</title>
        <authorList>
            <person name="Cornillot E."/>
            <person name="Hadj-Kaddour K."/>
            <person name="Dassouli A."/>
            <person name="Noel B."/>
            <person name="Ranwez V."/>
            <person name="Vacherie B."/>
            <person name="Augagneur Y."/>
            <person name="Bres V."/>
            <person name="Duclos A."/>
            <person name="Randazzo S."/>
            <person name="Carcy B."/>
            <person name="Debierre-Grockiego F."/>
            <person name="Delbecq S."/>
            <person name="Moubri-Menage K."/>
            <person name="Shams-Eldin H."/>
            <person name="Usmani-Brown S."/>
            <person name="Bringaud F."/>
            <person name="Wincker P."/>
            <person name="Vivares C.P."/>
            <person name="Schwarz R.T."/>
            <person name="Schetters T.P."/>
            <person name="Krause P.J."/>
            <person name="Gorenflot A."/>
            <person name="Berry V."/>
            <person name="Barbe V."/>
            <person name="Ben Mamoun C."/>
        </authorList>
    </citation>
    <scope>NUCLEOTIDE SEQUENCE [LARGE SCALE GENOMIC DNA]</scope>
    <source>
        <strain evidence="2 3">RI</strain>
    </source>
</reference>
<keyword evidence="3" id="KW-1185">Reference proteome</keyword>
<dbReference type="EMBL" id="FO082872">
    <property type="protein sequence ID" value="CCF73566.1"/>
    <property type="molecule type" value="Genomic_DNA"/>
</dbReference>
<dbReference type="VEuPathDB" id="PiroplasmaDB:BMR1_02g02040"/>
<feature type="transmembrane region" description="Helical" evidence="1">
    <location>
        <begin position="31"/>
        <end position="54"/>
    </location>
</feature>
<dbReference type="RefSeq" id="XP_012648175.1">
    <property type="nucleotide sequence ID" value="XM_012792721.1"/>
</dbReference>
<dbReference type="AlphaFoldDB" id="I7IGB4"/>
<feature type="transmembrane region" description="Helical" evidence="1">
    <location>
        <begin position="66"/>
        <end position="90"/>
    </location>
</feature>
<gene>
    <name evidence="2" type="ORF">BMR1_02g02040</name>
</gene>
<keyword evidence="1" id="KW-1133">Transmembrane helix</keyword>
<proteinExistence type="predicted"/>
<evidence type="ECO:0000313" key="2">
    <source>
        <dbReference type="EMBL" id="CCF73566.1"/>
    </source>
</evidence>
<feature type="transmembrane region" description="Helical" evidence="1">
    <location>
        <begin position="96"/>
        <end position="122"/>
    </location>
</feature>
<name>I7IGB4_BABMR</name>
<reference evidence="2 3" key="2">
    <citation type="journal article" date="2013" name="PLoS ONE">
        <title>Whole genome mapping and re-organization of the nuclear and mitochondrial genomes of Babesia microti isolates.</title>
        <authorList>
            <person name="Cornillot E."/>
            <person name="Dassouli A."/>
            <person name="Garg A."/>
            <person name="Pachikara N."/>
            <person name="Randazzo S."/>
            <person name="Depoix D."/>
            <person name="Carcy B."/>
            <person name="Delbecq S."/>
            <person name="Frutos R."/>
            <person name="Silva J.C."/>
            <person name="Sutton R."/>
            <person name="Krause P.J."/>
            <person name="Mamoun C.B."/>
        </authorList>
    </citation>
    <scope>NUCLEOTIDE SEQUENCE [LARGE SCALE GENOMIC DNA]</scope>
    <source>
        <strain evidence="2 3">RI</strain>
    </source>
</reference>
<feature type="transmembrane region" description="Helical" evidence="1">
    <location>
        <begin position="134"/>
        <end position="160"/>
    </location>
</feature>
<evidence type="ECO:0000313" key="3">
    <source>
        <dbReference type="Proteomes" id="UP000002899"/>
    </source>
</evidence>
<dbReference type="Proteomes" id="UP000002899">
    <property type="component" value="Chromosome II"/>
</dbReference>
<evidence type="ECO:0000256" key="1">
    <source>
        <dbReference type="SAM" id="Phobius"/>
    </source>
</evidence>
<accession>I7IGB4</accession>
<keyword evidence="1" id="KW-0812">Transmembrane</keyword>
<reference evidence="2 3" key="3">
    <citation type="journal article" date="2016" name="Sci. Rep.">
        <title>Genome-wide diversity and gene expression profiling of Babesia microti isolates identify polymorphic genes that mediate host-pathogen interactions.</title>
        <authorList>
            <person name="Silva J.C."/>
            <person name="Cornillot E."/>
            <person name="McCracken C."/>
            <person name="Usmani-Brown S."/>
            <person name="Dwivedi A."/>
            <person name="Ifeonu O.O."/>
            <person name="Crabtree J."/>
            <person name="Gotia H.T."/>
            <person name="Virji A.Z."/>
            <person name="Reynes C."/>
            <person name="Colinge J."/>
            <person name="Kumar V."/>
            <person name="Lawres L."/>
            <person name="Pazzi J.E."/>
            <person name="Pablo J.V."/>
            <person name="Hung C."/>
            <person name="Brancato J."/>
            <person name="Kumari P."/>
            <person name="Orvis J."/>
            <person name="Tretina K."/>
            <person name="Chibucos M."/>
            <person name="Ott S."/>
            <person name="Sadzewicz L."/>
            <person name="Sengamalay N."/>
            <person name="Shetty A.C."/>
            <person name="Su Q."/>
            <person name="Tallon L."/>
            <person name="Fraser C.M."/>
            <person name="Frutos R."/>
            <person name="Molina D.M."/>
            <person name="Krause P.J."/>
            <person name="Ben Mamoun C."/>
        </authorList>
    </citation>
    <scope>NUCLEOTIDE SEQUENCE [LARGE SCALE GENOMIC DNA]</scope>
    <source>
        <strain evidence="2 3">RI</strain>
    </source>
</reference>
<protein>
    <submittedName>
        <fullName evidence="2">Uncharacterized protein</fullName>
    </submittedName>
</protein>
<dbReference type="GeneID" id="24424194"/>